<comment type="caution">
    <text evidence="2">The sequence shown here is derived from an EMBL/GenBank/DDBJ whole genome shotgun (WGS) entry which is preliminary data.</text>
</comment>
<gene>
    <name evidence="2" type="ORF">CRV08_13175</name>
</gene>
<evidence type="ECO:0000313" key="3">
    <source>
        <dbReference type="Proteomes" id="UP000290172"/>
    </source>
</evidence>
<feature type="coiled-coil region" evidence="1">
    <location>
        <begin position="17"/>
        <end position="77"/>
    </location>
</feature>
<reference evidence="2 3" key="1">
    <citation type="submission" date="2017-10" db="EMBL/GenBank/DDBJ databases">
        <title>Genomics of the genus Arcobacter.</title>
        <authorList>
            <person name="Perez-Cataluna A."/>
            <person name="Figueras M.J."/>
        </authorList>
    </citation>
    <scope>NUCLEOTIDE SEQUENCE [LARGE SCALE GENOMIC DNA]</scope>
    <source>
        <strain evidence="2 3">CECT 8993</strain>
    </source>
</reference>
<dbReference type="AlphaFoldDB" id="A0A4Q0Y8Z5"/>
<name>A0A4Q0Y8Z5_9BACT</name>
<dbReference type="EMBL" id="PDKJ01000015">
    <property type="protein sequence ID" value="RXJ66423.1"/>
    <property type="molecule type" value="Genomic_DNA"/>
</dbReference>
<accession>A0A4Q0Y8Z5</accession>
<evidence type="ECO:0008006" key="4">
    <source>
        <dbReference type="Google" id="ProtNLM"/>
    </source>
</evidence>
<evidence type="ECO:0000256" key="1">
    <source>
        <dbReference type="SAM" id="Coils"/>
    </source>
</evidence>
<sequence>MIKELIYTSLGATALIKQRVEEEIKTLEKKGKIKKDDAKEFLKKMEKRGKLEDKKIKKELRSHLKELINELGLVTKKDLQKLKDELSSK</sequence>
<keyword evidence="1" id="KW-0175">Coiled coil</keyword>
<dbReference type="RefSeq" id="WP_128982874.1">
    <property type="nucleotide sequence ID" value="NZ_PDKJ01000015.1"/>
</dbReference>
<proteinExistence type="predicted"/>
<protein>
    <recommendedName>
        <fullName evidence="4">Polyhydroxyalkanoate synthesis regulator</fullName>
    </recommendedName>
</protein>
<organism evidence="2 3">
    <name type="scientific">Halarcobacter ebronensis</name>
    <dbReference type="NCBI Taxonomy" id="1462615"/>
    <lineage>
        <taxon>Bacteria</taxon>
        <taxon>Pseudomonadati</taxon>
        <taxon>Campylobacterota</taxon>
        <taxon>Epsilonproteobacteria</taxon>
        <taxon>Campylobacterales</taxon>
        <taxon>Arcobacteraceae</taxon>
        <taxon>Halarcobacter</taxon>
    </lineage>
</organism>
<evidence type="ECO:0000313" key="2">
    <source>
        <dbReference type="EMBL" id="RXJ66423.1"/>
    </source>
</evidence>
<dbReference type="Proteomes" id="UP000290172">
    <property type="component" value="Unassembled WGS sequence"/>
</dbReference>